<dbReference type="SUPFAM" id="SSF52540">
    <property type="entry name" value="P-loop containing nucleoside triphosphate hydrolases"/>
    <property type="match status" value="1"/>
</dbReference>
<dbReference type="AlphaFoldDB" id="A0A4Q5C5R1"/>
<gene>
    <name evidence="1" type="ORF">EAI93_11795</name>
</gene>
<dbReference type="Gene3D" id="3.40.50.300">
    <property type="entry name" value="P-loop containing nucleotide triphosphate hydrolases"/>
    <property type="match status" value="1"/>
</dbReference>
<dbReference type="Gene3D" id="1.10.8.730">
    <property type="match status" value="1"/>
</dbReference>
<dbReference type="Proteomes" id="UP000292665">
    <property type="component" value="Unassembled WGS sequence"/>
</dbReference>
<dbReference type="EMBL" id="RCYR01000029">
    <property type="protein sequence ID" value="RYS77844.1"/>
    <property type="molecule type" value="Genomic_DNA"/>
</dbReference>
<reference evidence="1 2" key="1">
    <citation type="journal article" date="2019" name="Science, e1252229">
        <title>Invertible promoters mediate bacterial phase variation, antibiotic resistance, and host adaptation in the gut.</title>
        <authorList>
            <person name="Jiang X."/>
            <person name="Hall A.B."/>
            <person name="Arthur T.D."/>
            <person name="Plichta D.R."/>
            <person name="Covington C.T."/>
            <person name="Poyet M."/>
            <person name="Crothers J."/>
            <person name="Moses P.L."/>
            <person name="Tolonen A.C."/>
            <person name="Vlamakis H."/>
            <person name="Alm E.J."/>
            <person name="Xavier R.J."/>
        </authorList>
    </citation>
    <scope>NUCLEOTIDE SEQUENCE [LARGE SCALE GENOMIC DNA]</scope>
    <source>
        <strain evidence="2">aa_0143</strain>
    </source>
</reference>
<evidence type="ECO:0000313" key="1">
    <source>
        <dbReference type="EMBL" id="RYS77844.1"/>
    </source>
</evidence>
<accession>A0A4Q5C5R1</accession>
<name>A0A4Q5C5R1_9FIRM</name>
<comment type="caution">
    <text evidence="1">The sequence shown here is derived from an EMBL/GenBank/DDBJ whole genome shotgun (WGS) entry which is preliminary data.</text>
</comment>
<sequence length="630" mass="72088">MRRKKQESGIEYDEKLLQHIAPIGNMTPYNSYCRTGTGYEACVHIFSLPTMLDDFWMTDICNFQNSVATISIGTMDEVKVKQNLNKAIEEQASRMRFAKDYSAYYDAKSREEEMQRLYEEISSLGEVMKSISMRIFVTAKTKQTMEERVAKTIKTLEGNNYRAAIFLNEAESEWKSIYQSMEEQQLEPHALSGFPMKATLLAAGNAYHYSCLEDDGGDFLGETGCGGNVLYNEWMLTETRVNASAIVVGNQRFGKSTLLKLRIKSRVLRGDYVRVIDVVGEFTDEIRALAGRTLDMSRYIINLLEIFRSGENEEMNYARHLAKLRTSYKFLCPEADGKEINDFTEIVEALYKSWGLKPNGENQITGLPAKAYPIFGDLLEYVDQEIEAIVGKKWRAGEKILVERKLINLDRIRSNLRLITSTYGSVFNGHTSVDNMKDVKALSYDLSKLKDMDANIFDLELFNILSLSWDDAVTNGAIMKKLWEEKKIALEDVAHTILYIDESHRSVNAQKPYALDLLSIYLREGPKYFSSIWLASQSIRDYVPEGSTTENIEKLKLLFELTQYKFIFKQDRNVIPLIDRIFGNALTPRQRERIPLYSRGQTTLLISGDQTIDFKVYLSKEDEALFKGGA</sequence>
<evidence type="ECO:0000313" key="2">
    <source>
        <dbReference type="Proteomes" id="UP000292665"/>
    </source>
</evidence>
<organism evidence="1 2">
    <name type="scientific">[Ruminococcus] torques</name>
    <dbReference type="NCBI Taxonomy" id="33039"/>
    <lineage>
        <taxon>Bacteria</taxon>
        <taxon>Bacillati</taxon>
        <taxon>Bacillota</taxon>
        <taxon>Clostridia</taxon>
        <taxon>Lachnospirales</taxon>
        <taxon>Lachnospiraceae</taxon>
        <taxon>Mediterraneibacter</taxon>
    </lineage>
</organism>
<dbReference type="InterPro" id="IPR027417">
    <property type="entry name" value="P-loop_NTPase"/>
</dbReference>
<protein>
    <recommendedName>
        <fullName evidence="3">TraG P-loop domain-containing protein</fullName>
    </recommendedName>
</protein>
<evidence type="ECO:0008006" key="3">
    <source>
        <dbReference type="Google" id="ProtNLM"/>
    </source>
</evidence>
<proteinExistence type="predicted"/>
<dbReference type="RefSeq" id="WP_129794996.1">
    <property type="nucleotide sequence ID" value="NZ_CATVPX010000052.1"/>
</dbReference>